<evidence type="ECO:0000256" key="3">
    <source>
        <dbReference type="ARBA" id="ARBA00025765"/>
    </source>
</evidence>
<dbReference type="GO" id="GO:0000419">
    <property type="term" value="C:RNA polymerase V complex"/>
    <property type="evidence" value="ECO:0007669"/>
    <property type="project" value="EnsemblPlants"/>
</dbReference>
<dbReference type="Gramene" id="PSS11582">
    <property type="protein sequence ID" value="PSS11582"/>
    <property type="gene ID" value="CEY00_Acc15857"/>
</dbReference>
<evidence type="ECO:0000313" key="6">
    <source>
        <dbReference type="EMBL" id="PSS11582.1"/>
    </source>
</evidence>
<comment type="subcellular location">
    <subcellularLocation>
        <location evidence="1">Nucleus</location>
    </subcellularLocation>
</comment>
<dbReference type="Pfam" id="PF03871">
    <property type="entry name" value="RNA_pol_Rpb5_N"/>
    <property type="match status" value="1"/>
</dbReference>
<evidence type="ECO:0000256" key="2">
    <source>
        <dbReference type="ARBA" id="ARBA00023242"/>
    </source>
</evidence>
<keyword evidence="2" id="KW-0539">Nucleus</keyword>
<dbReference type="GO" id="GO:0006362">
    <property type="term" value="P:transcription elongation by RNA polymerase I"/>
    <property type="evidence" value="ECO:0007669"/>
    <property type="project" value="TreeGrafter"/>
</dbReference>
<dbReference type="InterPro" id="IPR014381">
    <property type="entry name" value="Arch_Rpo5/euc_Rpb5"/>
</dbReference>
<dbReference type="Pfam" id="PF01191">
    <property type="entry name" value="RNA_pol_Rpb5_C"/>
    <property type="match status" value="1"/>
</dbReference>
<proteinExistence type="inferred from homology"/>
<dbReference type="InterPro" id="IPR036710">
    <property type="entry name" value="RNA_pol_Rpb5_N_sf"/>
</dbReference>
<sequence>MDSGGDINGNGFGGGKRCITSFVDGGSVESHRYFLARRTVLQMLRDRGYIIPESELALSLSDFRSAFGQKPDLERLRVCAFLRSNPTKKILVIFCGTDEIRKQTMVGILNQIINKDSLHRVVLILQSKMNFHARKLVDEYSVRVETFQITDLLVNITKHVVWPKHEILAADEKQTLVKKYNVEDNQFPRMLENDAIARYYALEKGQVVKVSYSGTFTDSLVTYRCVT</sequence>
<dbReference type="FunFam" id="3.90.940.20:FF:000001">
    <property type="entry name" value="DNA-directed RNA polymerases I, II, and III subunit RPABC1"/>
    <property type="match status" value="1"/>
</dbReference>
<comment type="caution">
    <text evidence="6">The sequence shown here is derived from an EMBL/GenBank/DDBJ whole genome shotgun (WGS) entry which is preliminary data.</text>
</comment>
<dbReference type="Gene3D" id="3.90.940.20">
    <property type="entry name" value="RPB5-like RNA polymerase subunit"/>
    <property type="match status" value="1"/>
</dbReference>
<dbReference type="EMBL" id="NKQK01000014">
    <property type="protein sequence ID" value="PSS11582.1"/>
    <property type="molecule type" value="Genomic_DNA"/>
</dbReference>
<dbReference type="GO" id="GO:0003899">
    <property type="term" value="F:DNA-directed RNA polymerase activity"/>
    <property type="evidence" value="ECO:0007669"/>
    <property type="project" value="InterPro"/>
</dbReference>
<keyword evidence="6" id="KW-0804">Transcription</keyword>
<feature type="domain" description="RNA polymerase subunit H/Rpb5 C-terminal" evidence="4">
    <location>
        <begin position="154"/>
        <end position="226"/>
    </location>
</feature>
<dbReference type="Proteomes" id="UP000241394">
    <property type="component" value="Chromosome LG14"/>
</dbReference>
<keyword evidence="6" id="KW-0240">DNA-directed RNA polymerase</keyword>
<reference evidence="7" key="2">
    <citation type="journal article" date="2018" name="BMC Genomics">
        <title>A manually annotated Actinidia chinensis var. chinensis (kiwifruit) genome highlights the challenges associated with draft genomes and gene prediction in plants.</title>
        <authorList>
            <person name="Pilkington S.M."/>
            <person name="Crowhurst R."/>
            <person name="Hilario E."/>
            <person name="Nardozza S."/>
            <person name="Fraser L."/>
            <person name="Peng Y."/>
            <person name="Gunaseelan K."/>
            <person name="Simpson R."/>
            <person name="Tahir J."/>
            <person name="Deroles S.C."/>
            <person name="Templeton K."/>
            <person name="Luo Z."/>
            <person name="Davy M."/>
            <person name="Cheng C."/>
            <person name="McNeilage M."/>
            <person name="Scaglione D."/>
            <person name="Liu Y."/>
            <person name="Zhang Q."/>
            <person name="Datson P."/>
            <person name="De Silva N."/>
            <person name="Gardiner S.E."/>
            <person name="Bassett H."/>
            <person name="Chagne D."/>
            <person name="McCallum J."/>
            <person name="Dzierzon H."/>
            <person name="Deng C."/>
            <person name="Wang Y.Y."/>
            <person name="Barron L."/>
            <person name="Manako K."/>
            <person name="Bowen J."/>
            <person name="Foster T.M."/>
            <person name="Erridge Z.A."/>
            <person name="Tiffin H."/>
            <person name="Waite C.N."/>
            <person name="Davies K.M."/>
            <person name="Grierson E.P."/>
            <person name="Laing W.A."/>
            <person name="Kirk R."/>
            <person name="Chen X."/>
            <person name="Wood M."/>
            <person name="Montefiori M."/>
            <person name="Brummell D.A."/>
            <person name="Schwinn K.E."/>
            <person name="Catanach A."/>
            <person name="Fullerton C."/>
            <person name="Li D."/>
            <person name="Meiyalaghan S."/>
            <person name="Nieuwenhuizen N."/>
            <person name="Read N."/>
            <person name="Prakash R."/>
            <person name="Hunter D."/>
            <person name="Zhang H."/>
            <person name="McKenzie M."/>
            <person name="Knabel M."/>
            <person name="Harris A."/>
            <person name="Allan A.C."/>
            <person name="Gleave A."/>
            <person name="Chen A."/>
            <person name="Janssen B.J."/>
            <person name="Plunkett B."/>
            <person name="Ampomah-Dwamena C."/>
            <person name="Voogd C."/>
            <person name="Leif D."/>
            <person name="Lafferty D."/>
            <person name="Souleyre E.J.F."/>
            <person name="Varkonyi-Gasic E."/>
            <person name="Gambi F."/>
            <person name="Hanley J."/>
            <person name="Yao J.L."/>
            <person name="Cheung J."/>
            <person name="David K.M."/>
            <person name="Warren B."/>
            <person name="Marsh K."/>
            <person name="Snowden K.C."/>
            <person name="Lin-Wang K."/>
            <person name="Brian L."/>
            <person name="Martinez-Sanchez M."/>
            <person name="Wang M."/>
            <person name="Ileperuma N."/>
            <person name="Macnee N."/>
            <person name="Campin R."/>
            <person name="McAtee P."/>
            <person name="Drummond R.S.M."/>
            <person name="Espley R.V."/>
            <person name="Ireland H.S."/>
            <person name="Wu R."/>
            <person name="Atkinson R.G."/>
            <person name="Karunairetnam S."/>
            <person name="Bulley S."/>
            <person name="Chunkath S."/>
            <person name="Hanley Z."/>
            <person name="Storey R."/>
            <person name="Thrimawithana A.H."/>
            <person name="Thomson S."/>
            <person name="David C."/>
            <person name="Testolin R."/>
            <person name="Huang H."/>
            <person name="Hellens R.P."/>
            <person name="Schaffer R.J."/>
        </authorList>
    </citation>
    <scope>NUCLEOTIDE SEQUENCE [LARGE SCALE GENOMIC DNA]</scope>
    <source>
        <strain evidence="7">cv. Red5</strain>
    </source>
</reference>
<dbReference type="SUPFAM" id="SSF55287">
    <property type="entry name" value="RPB5-like RNA polymerase subunit"/>
    <property type="match status" value="1"/>
</dbReference>
<feature type="domain" description="RNA polymerase Rpb5 N-terminal" evidence="5">
    <location>
        <begin position="29"/>
        <end position="111"/>
    </location>
</feature>
<dbReference type="InterPro" id="IPR035913">
    <property type="entry name" value="RPB5-like_sf"/>
</dbReference>
<organism evidence="6 7">
    <name type="scientific">Actinidia chinensis var. chinensis</name>
    <name type="common">Chinese soft-hair kiwi</name>
    <dbReference type="NCBI Taxonomy" id="1590841"/>
    <lineage>
        <taxon>Eukaryota</taxon>
        <taxon>Viridiplantae</taxon>
        <taxon>Streptophyta</taxon>
        <taxon>Embryophyta</taxon>
        <taxon>Tracheophyta</taxon>
        <taxon>Spermatophyta</taxon>
        <taxon>Magnoliopsida</taxon>
        <taxon>eudicotyledons</taxon>
        <taxon>Gunneridae</taxon>
        <taxon>Pentapetalae</taxon>
        <taxon>asterids</taxon>
        <taxon>Ericales</taxon>
        <taxon>Actinidiaceae</taxon>
        <taxon>Actinidia</taxon>
    </lineage>
</organism>
<dbReference type="PANTHER" id="PTHR10535">
    <property type="entry name" value="DNA-DIRECTED RNA POLYMERASES I, II, AND III SUBUNIT RPABC1"/>
    <property type="match status" value="1"/>
</dbReference>
<gene>
    <name evidence="6" type="ORF">CEY00_Acc15857</name>
</gene>
<evidence type="ECO:0000259" key="4">
    <source>
        <dbReference type="Pfam" id="PF01191"/>
    </source>
</evidence>
<evidence type="ECO:0000313" key="7">
    <source>
        <dbReference type="Proteomes" id="UP000241394"/>
    </source>
</evidence>
<dbReference type="AlphaFoldDB" id="A0A2R6QNT0"/>
<dbReference type="InParanoid" id="A0A2R6QNT0"/>
<accession>A0A2R6QNT0</accession>
<dbReference type="STRING" id="1590841.A0A2R6QNT0"/>
<dbReference type="PANTHER" id="PTHR10535:SF12">
    <property type="entry name" value="DNA-DIRECTED RNA POLYMERASE V SUBUNIT 5C"/>
    <property type="match status" value="1"/>
</dbReference>
<reference evidence="6 7" key="1">
    <citation type="submission" date="2017-07" db="EMBL/GenBank/DDBJ databases">
        <title>An improved, manually edited Actinidia chinensis var. chinensis (kiwifruit) genome highlights the challenges associated with draft genomes and gene prediction in plants.</title>
        <authorList>
            <person name="Pilkington S."/>
            <person name="Crowhurst R."/>
            <person name="Hilario E."/>
            <person name="Nardozza S."/>
            <person name="Fraser L."/>
            <person name="Peng Y."/>
            <person name="Gunaseelan K."/>
            <person name="Simpson R."/>
            <person name="Tahir J."/>
            <person name="Deroles S."/>
            <person name="Templeton K."/>
            <person name="Luo Z."/>
            <person name="Davy M."/>
            <person name="Cheng C."/>
            <person name="Mcneilage M."/>
            <person name="Scaglione D."/>
            <person name="Liu Y."/>
            <person name="Zhang Q."/>
            <person name="Datson P."/>
            <person name="De Silva N."/>
            <person name="Gardiner S."/>
            <person name="Bassett H."/>
            <person name="Chagne D."/>
            <person name="Mccallum J."/>
            <person name="Dzierzon H."/>
            <person name="Deng C."/>
            <person name="Wang Y.-Y."/>
            <person name="Barron N."/>
            <person name="Manako K."/>
            <person name="Bowen J."/>
            <person name="Foster T."/>
            <person name="Erridge Z."/>
            <person name="Tiffin H."/>
            <person name="Waite C."/>
            <person name="Davies K."/>
            <person name="Grierson E."/>
            <person name="Laing W."/>
            <person name="Kirk R."/>
            <person name="Chen X."/>
            <person name="Wood M."/>
            <person name="Montefiori M."/>
            <person name="Brummell D."/>
            <person name="Schwinn K."/>
            <person name="Catanach A."/>
            <person name="Fullerton C."/>
            <person name="Li D."/>
            <person name="Meiyalaghan S."/>
            <person name="Nieuwenhuizen N."/>
            <person name="Read N."/>
            <person name="Prakash R."/>
            <person name="Hunter D."/>
            <person name="Zhang H."/>
            <person name="Mckenzie M."/>
            <person name="Knabel M."/>
            <person name="Harris A."/>
            <person name="Allan A."/>
            <person name="Chen A."/>
            <person name="Janssen B."/>
            <person name="Plunkett B."/>
            <person name="Dwamena C."/>
            <person name="Voogd C."/>
            <person name="Leif D."/>
            <person name="Lafferty D."/>
            <person name="Souleyre E."/>
            <person name="Varkonyi-Gasic E."/>
            <person name="Gambi F."/>
            <person name="Hanley J."/>
            <person name="Yao J.-L."/>
            <person name="Cheung J."/>
            <person name="David K."/>
            <person name="Warren B."/>
            <person name="Marsh K."/>
            <person name="Snowden K."/>
            <person name="Lin-Wang K."/>
            <person name="Brian L."/>
            <person name="Martinez-Sanchez M."/>
            <person name="Wang M."/>
            <person name="Ileperuma N."/>
            <person name="Macnee N."/>
            <person name="Campin R."/>
            <person name="Mcatee P."/>
            <person name="Drummond R."/>
            <person name="Espley R."/>
            <person name="Ireland H."/>
            <person name="Wu R."/>
            <person name="Atkinson R."/>
            <person name="Karunairetnam S."/>
            <person name="Bulley S."/>
            <person name="Chunkath S."/>
            <person name="Hanley Z."/>
            <person name="Storey R."/>
            <person name="Thrimawithana A."/>
            <person name="Thomson S."/>
            <person name="David C."/>
            <person name="Testolin R."/>
        </authorList>
    </citation>
    <scope>NUCLEOTIDE SEQUENCE [LARGE SCALE GENOMIC DNA]</scope>
    <source>
        <strain evidence="7">cv. Red5</strain>
        <tissue evidence="6">Young leaf</tissue>
    </source>
</reference>
<comment type="similarity">
    <text evidence="3">Belongs to the archaeal Rpo5/eukaryotic RPB5 RNA polymerase subunit family.</text>
</comment>
<dbReference type="InterPro" id="IPR000783">
    <property type="entry name" value="RNA_pol_subH/Rpb5_C"/>
</dbReference>
<dbReference type="GO" id="GO:0055029">
    <property type="term" value="C:nuclear DNA-directed RNA polymerase complex"/>
    <property type="evidence" value="ECO:0007669"/>
    <property type="project" value="UniProtKB-ARBA"/>
</dbReference>
<evidence type="ECO:0000256" key="1">
    <source>
        <dbReference type="ARBA" id="ARBA00004123"/>
    </source>
</evidence>
<dbReference type="GO" id="GO:0042797">
    <property type="term" value="P:tRNA transcription by RNA polymerase III"/>
    <property type="evidence" value="ECO:0007669"/>
    <property type="project" value="TreeGrafter"/>
</dbReference>
<dbReference type="SUPFAM" id="SSF53036">
    <property type="entry name" value="Eukaryotic RPB5 N-terminal domain"/>
    <property type="match status" value="1"/>
</dbReference>
<keyword evidence="7" id="KW-1185">Reference proteome</keyword>
<dbReference type="Gene3D" id="3.40.1340.10">
    <property type="entry name" value="RNA polymerase, Rpb5, N-terminal domain"/>
    <property type="match status" value="1"/>
</dbReference>
<evidence type="ECO:0000259" key="5">
    <source>
        <dbReference type="Pfam" id="PF03871"/>
    </source>
</evidence>
<name>A0A2R6QNT0_ACTCC</name>
<dbReference type="GO" id="GO:0006366">
    <property type="term" value="P:transcription by RNA polymerase II"/>
    <property type="evidence" value="ECO:0007669"/>
    <property type="project" value="TreeGrafter"/>
</dbReference>
<dbReference type="PIRSF" id="PIRSF000747">
    <property type="entry name" value="RPB5"/>
    <property type="match status" value="1"/>
</dbReference>
<protein>
    <submittedName>
        <fullName evidence="6">DNA-directed RNA polymerase V subunit 5C like</fullName>
    </submittedName>
</protein>
<dbReference type="OMA" id="VTYRCII"/>
<dbReference type="OrthoDB" id="248779at2759"/>
<dbReference type="InterPro" id="IPR005571">
    <property type="entry name" value="RNA_pol_Rpb5_N"/>
</dbReference>
<dbReference type="GO" id="GO:0003677">
    <property type="term" value="F:DNA binding"/>
    <property type="evidence" value="ECO:0007669"/>
    <property type="project" value="InterPro"/>
</dbReference>